<evidence type="ECO:0000313" key="1">
    <source>
        <dbReference type="EMBL" id="MBA0600079.1"/>
    </source>
</evidence>
<protein>
    <submittedName>
        <fullName evidence="1">Uncharacterized protein</fullName>
    </submittedName>
</protein>
<gene>
    <name evidence="1" type="ORF">Gorai_006278</name>
</gene>
<dbReference type="AlphaFoldDB" id="A0A7J8QET9"/>
<accession>A0A7J8QET9</accession>
<sequence length="52" mass="5918">MDDAEKGRGGEGELSLELEKEKFGGRHWPKVSMDNFRDVMVDLVLIDVKPDK</sequence>
<comment type="caution">
    <text evidence="1">The sequence shown here is derived from an EMBL/GenBank/DDBJ whole genome shotgun (WGS) entry which is preliminary data.</text>
</comment>
<dbReference type="EMBL" id="JABEZZ010000011">
    <property type="protein sequence ID" value="MBA0600079.1"/>
    <property type="molecule type" value="Genomic_DNA"/>
</dbReference>
<organism evidence="1 2">
    <name type="scientific">Gossypium raimondii</name>
    <name type="common">Peruvian cotton</name>
    <name type="synonym">Gossypium klotzschianum subsp. raimondii</name>
    <dbReference type="NCBI Taxonomy" id="29730"/>
    <lineage>
        <taxon>Eukaryota</taxon>
        <taxon>Viridiplantae</taxon>
        <taxon>Streptophyta</taxon>
        <taxon>Embryophyta</taxon>
        <taxon>Tracheophyta</taxon>
        <taxon>Spermatophyta</taxon>
        <taxon>Magnoliopsida</taxon>
        <taxon>eudicotyledons</taxon>
        <taxon>Gunneridae</taxon>
        <taxon>Pentapetalae</taxon>
        <taxon>rosids</taxon>
        <taxon>malvids</taxon>
        <taxon>Malvales</taxon>
        <taxon>Malvaceae</taxon>
        <taxon>Malvoideae</taxon>
        <taxon>Gossypium</taxon>
    </lineage>
</organism>
<feature type="non-terminal residue" evidence="1">
    <location>
        <position position="52"/>
    </location>
</feature>
<proteinExistence type="predicted"/>
<reference evidence="1 2" key="1">
    <citation type="journal article" date="2019" name="Genome Biol. Evol.">
        <title>Insights into the evolution of the New World diploid cottons (Gossypium, subgenus Houzingenia) based on genome sequencing.</title>
        <authorList>
            <person name="Grover C.E."/>
            <person name="Arick M.A. 2nd"/>
            <person name="Thrash A."/>
            <person name="Conover J.L."/>
            <person name="Sanders W.S."/>
            <person name="Peterson D.G."/>
            <person name="Frelichowski J.E."/>
            <person name="Scheffler J.A."/>
            <person name="Scheffler B.E."/>
            <person name="Wendel J.F."/>
        </authorList>
    </citation>
    <scope>NUCLEOTIDE SEQUENCE [LARGE SCALE GENOMIC DNA]</scope>
    <source>
        <strain evidence="1">8</strain>
        <tissue evidence="1">Leaf</tissue>
    </source>
</reference>
<dbReference type="Proteomes" id="UP000593578">
    <property type="component" value="Unassembled WGS sequence"/>
</dbReference>
<name>A0A7J8QET9_GOSRA</name>
<evidence type="ECO:0000313" key="2">
    <source>
        <dbReference type="Proteomes" id="UP000593578"/>
    </source>
</evidence>